<proteinExistence type="predicted"/>
<sequence>MRPGVCRICHSGPNEITNRTQEEEKFFPECLGCRLVAEELPFGVTALTEIVPLSLACKEDDQLYAAVTTYDEPCPPPNSVDWVSVLAAVVDRFCRAHARCLSRLAGGDFTLVTTLPRPVLGRPDVKARDRVRRIATKVPILRDLYSPVLEPGPAAGGMSEMTAQQDGFTATSPLRGQRVLLLDDLWVRGGYVQSAALALYRQEAATVVPLVIARRISPPYNAANTLIRDEASNGGFSFERCCLC</sequence>
<dbReference type="AlphaFoldDB" id="A0A7Y6IQG1"/>
<evidence type="ECO:0000313" key="1">
    <source>
        <dbReference type="EMBL" id="NUW42532.1"/>
    </source>
</evidence>
<organism evidence="1 2">
    <name type="scientific">Nonomuraea rhodomycinica</name>
    <dbReference type="NCBI Taxonomy" id="1712872"/>
    <lineage>
        <taxon>Bacteria</taxon>
        <taxon>Bacillati</taxon>
        <taxon>Actinomycetota</taxon>
        <taxon>Actinomycetes</taxon>
        <taxon>Streptosporangiales</taxon>
        <taxon>Streptosporangiaceae</taxon>
        <taxon>Nonomuraea</taxon>
    </lineage>
</organism>
<dbReference type="InterPro" id="IPR029057">
    <property type="entry name" value="PRTase-like"/>
</dbReference>
<accession>A0A7Y6IQG1</accession>
<name>A0A7Y6IQG1_9ACTN</name>
<reference evidence="1 2" key="1">
    <citation type="submission" date="2020-06" db="EMBL/GenBank/DDBJ databases">
        <authorList>
            <person name="Chanama M."/>
        </authorList>
    </citation>
    <scope>NUCLEOTIDE SEQUENCE [LARGE SCALE GENOMIC DNA]</scope>
    <source>
        <strain evidence="1 2">TBRC6557</strain>
    </source>
</reference>
<dbReference type="RefSeq" id="WP_175602048.1">
    <property type="nucleotide sequence ID" value="NZ_JABWGO010000004.1"/>
</dbReference>
<dbReference type="SUPFAM" id="SSF53271">
    <property type="entry name" value="PRTase-like"/>
    <property type="match status" value="1"/>
</dbReference>
<keyword evidence="2" id="KW-1185">Reference proteome</keyword>
<gene>
    <name evidence="1" type="ORF">HT134_20665</name>
</gene>
<dbReference type="EMBL" id="JABWGO010000004">
    <property type="protein sequence ID" value="NUW42532.1"/>
    <property type="molecule type" value="Genomic_DNA"/>
</dbReference>
<dbReference type="Proteomes" id="UP000546126">
    <property type="component" value="Unassembled WGS sequence"/>
</dbReference>
<protein>
    <recommendedName>
        <fullName evidence="3">Amidophosphoribosyltransferase</fullName>
    </recommendedName>
</protein>
<evidence type="ECO:0000313" key="2">
    <source>
        <dbReference type="Proteomes" id="UP000546126"/>
    </source>
</evidence>
<evidence type="ECO:0008006" key="3">
    <source>
        <dbReference type="Google" id="ProtNLM"/>
    </source>
</evidence>
<comment type="caution">
    <text evidence="1">The sequence shown here is derived from an EMBL/GenBank/DDBJ whole genome shotgun (WGS) entry which is preliminary data.</text>
</comment>